<gene>
    <name evidence="3" type="primary">LOC108009046</name>
</gene>
<accession>A0AB39Z524</accession>
<dbReference type="RefSeq" id="XP_016928537.2">
    <property type="nucleotide sequence ID" value="XM_017073048.4"/>
</dbReference>
<organism evidence="2 3">
    <name type="scientific">Drosophila suzukii</name>
    <name type="common">Spotted-wing drosophila fruit fly</name>
    <dbReference type="NCBI Taxonomy" id="28584"/>
    <lineage>
        <taxon>Eukaryota</taxon>
        <taxon>Metazoa</taxon>
        <taxon>Ecdysozoa</taxon>
        <taxon>Arthropoda</taxon>
        <taxon>Hexapoda</taxon>
        <taxon>Insecta</taxon>
        <taxon>Pterygota</taxon>
        <taxon>Neoptera</taxon>
        <taxon>Endopterygota</taxon>
        <taxon>Diptera</taxon>
        <taxon>Brachycera</taxon>
        <taxon>Muscomorpha</taxon>
        <taxon>Ephydroidea</taxon>
        <taxon>Drosophilidae</taxon>
        <taxon>Drosophila</taxon>
        <taxon>Sophophora</taxon>
    </lineage>
</organism>
<name>A0AB39Z524_DROSZ</name>
<feature type="region of interest" description="Disordered" evidence="1">
    <location>
        <begin position="1"/>
        <end position="44"/>
    </location>
</feature>
<sequence>MGRRKTKSEMVADIFGTSPKPRESPKRQGVKRKMVKVSAGHKRRSLPCRLNPSVIRQICEPAEKCKTSKARIMYVNSNYGSKNNADLSQTDCHEPNCPCRGPKSSKSEPGPKPKMGQSPAT</sequence>
<feature type="compositionally biased region" description="Polar residues" evidence="1">
    <location>
        <begin position="79"/>
        <end position="90"/>
    </location>
</feature>
<keyword evidence="2" id="KW-1185">Reference proteome</keyword>
<proteinExistence type="predicted"/>
<feature type="compositionally biased region" description="Basic residues" evidence="1">
    <location>
        <begin position="28"/>
        <end position="44"/>
    </location>
</feature>
<evidence type="ECO:0000313" key="3">
    <source>
        <dbReference type="RefSeq" id="XP_016928537.2"/>
    </source>
</evidence>
<evidence type="ECO:0000256" key="1">
    <source>
        <dbReference type="SAM" id="MobiDB-lite"/>
    </source>
</evidence>
<feature type="compositionally biased region" description="Low complexity" evidence="1">
    <location>
        <begin position="112"/>
        <end position="121"/>
    </location>
</feature>
<feature type="region of interest" description="Disordered" evidence="1">
    <location>
        <begin position="79"/>
        <end position="121"/>
    </location>
</feature>
<dbReference type="AlphaFoldDB" id="A0AB39Z524"/>
<dbReference type="GeneID" id="108009046"/>
<reference evidence="3" key="1">
    <citation type="submission" date="2025-08" db="UniProtKB">
        <authorList>
            <consortium name="RefSeq"/>
        </authorList>
    </citation>
    <scope>IDENTIFICATION</scope>
</reference>
<protein>
    <submittedName>
        <fullName evidence="3">Uncharacterized protein</fullName>
    </submittedName>
</protein>
<evidence type="ECO:0000313" key="2">
    <source>
        <dbReference type="Proteomes" id="UP001652628"/>
    </source>
</evidence>
<dbReference type="Proteomes" id="UP001652628">
    <property type="component" value="Chromosome 2R"/>
</dbReference>